<dbReference type="GO" id="GO:0016757">
    <property type="term" value="F:glycosyltransferase activity"/>
    <property type="evidence" value="ECO:0007669"/>
    <property type="project" value="UniProtKB-KW"/>
</dbReference>
<evidence type="ECO:0000259" key="10">
    <source>
        <dbReference type="Pfam" id="PF00535"/>
    </source>
</evidence>
<evidence type="ECO:0000256" key="1">
    <source>
        <dbReference type="ARBA" id="ARBA00004236"/>
    </source>
</evidence>
<keyword evidence="4 11" id="KW-0808">Transferase</keyword>
<evidence type="ECO:0000313" key="11">
    <source>
        <dbReference type="EMBL" id="AJK67709.1"/>
    </source>
</evidence>
<dbReference type="Gene3D" id="3.90.550.10">
    <property type="entry name" value="Spore Coat Polysaccharide Biosynthesis Protein SpsA, Chain A"/>
    <property type="match status" value="1"/>
</dbReference>
<evidence type="ECO:0000256" key="5">
    <source>
        <dbReference type="ARBA" id="ARBA00023136"/>
    </source>
</evidence>
<evidence type="ECO:0000256" key="3">
    <source>
        <dbReference type="ARBA" id="ARBA00022676"/>
    </source>
</evidence>
<evidence type="ECO:0000256" key="4">
    <source>
        <dbReference type="ARBA" id="ARBA00022679"/>
    </source>
</evidence>
<evidence type="ECO:0000313" key="12">
    <source>
        <dbReference type="Proteomes" id="UP000031928"/>
    </source>
</evidence>
<dbReference type="OrthoDB" id="9802632at2"/>
<comment type="function">
    <text evidence="6">Catalyzes the glycosylation of 4,4'-diaponeurosporenoate, i.e. the esterification of glucose at the C1'' position with the carboxyl group of 4,4'-diaponeurosporenic acid, to form glycosyl-4,4'-diaponeurosporenoate. This is a step in the biosynthesis of staphyloxanthin, an orange pigment present in most staphylococci strains.</text>
</comment>
<dbReference type="PANTHER" id="PTHR43646:SF2">
    <property type="entry name" value="GLYCOSYLTRANSFERASE 2-LIKE DOMAIN-CONTAINING PROTEIN"/>
    <property type="match status" value="1"/>
</dbReference>
<dbReference type="Pfam" id="PF00535">
    <property type="entry name" value="Glycos_transf_2"/>
    <property type="match status" value="1"/>
</dbReference>
<dbReference type="HOGENOM" id="CLU_025996_17_0_11"/>
<feature type="domain" description="Glycosyltransferase 2-like" evidence="10">
    <location>
        <begin position="14"/>
        <end position="114"/>
    </location>
</feature>
<reference evidence="11 12" key="1">
    <citation type="submission" date="2014-05" db="EMBL/GenBank/DDBJ databases">
        <title>Complete genome sequence of Corynebacterium marinum DSM 44953.</title>
        <authorList>
            <person name="Schaffert L."/>
            <person name="Albersmeier A."/>
            <person name="Kalinowski J."/>
            <person name="Ruckert C."/>
        </authorList>
    </citation>
    <scope>NUCLEOTIDE SEQUENCE [LARGE SCALE GENOMIC DNA]</scope>
    <source>
        <strain evidence="11 12">DSM 44953</strain>
    </source>
</reference>
<organism evidence="11 12">
    <name type="scientific">Corynebacterium marinum DSM 44953</name>
    <dbReference type="NCBI Taxonomy" id="1224162"/>
    <lineage>
        <taxon>Bacteria</taxon>
        <taxon>Bacillati</taxon>
        <taxon>Actinomycetota</taxon>
        <taxon>Actinomycetes</taxon>
        <taxon>Mycobacteriales</taxon>
        <taxon>Corynebacteriaceae</taxon>
        <taxon>Corynebacterium</taxon>
    </lineage>
</organism>
<dbReference type="SUPFAM" id="SSF53448">
    <property type="entry name" value="Nucleotide-diphospho-sugar transferases"/>
    <property type="match status" value="1"/>
</dbReference>
<accession>A0A0B6TN63</accession>
<comment type="similarity">
    <text evidence="8">Belongs to the glycosyltransferase 2 family. CrtQ subfamily.</text>
</comment>
<dbReference type="InterPro" id="IPR001173">
    <property type="entry name" value="Glyco_trans_2-like"/>
</dbReference>
<dbReference type="PANTHER" id="PTHR43646">
    <property type="entry name" value="GLYCOSYLTRANSFERASE"/>
    <property type="match status" value="1"/>
</dbReference>
<dbReference type="GO" id="GO:0005886">
    <property type="term" value="C:plasma membrane"/>
    <property type="evidence" value="ECO:0007669"/>
    <property type="project" value="UniProtKB-SubCell"/>
</dbReference>
<protein>
    <recommendedName>
        <fullName evidence="9">4,4'-diaponeurosporenoate glycosyltransferase</fullName>
    </recommendedName>
</protein>
<evidence type="ECO:0000256" key="7">
    <source>
        <dbReference type="ARBA" id="ARBA00037904"/>
    </source>
</evidence>
<dbReference type="AlphaFoldDB" id="A0A0B6TN63"/>
<dbReference type="Proteomes" id="UP000031928">
    <property type="component" value="Chromosome"/>
</dbReference>
<dbReference type="RefSeq" id="WP_042620473.1">
    <property type="nucleotide sequence ID" value="NZ_CP007790.1"/>
</dbReference>
<comment type="pathway">
    <text evidence="7">Carotenoid biosynthesis; staphyloxanthin biosynthesis; staphyloxanthin from farnesyl diphosphate: step 4/5.</text>
</comment>
<keyword evidence="12" id="KW-1185">Reference proteome</keyword>
<evidence type="ECO:0000256" key="2">
    <source>
        <dbReference type="ARBA" id="ARBA00022475"/>
    </source>
</evidence>
<keyword evidence="2" id="KW-1003">Cell membrane</keyword>
<proteinExistence type="inferred from homology"/>
<keyword evidence="5" id="KW-0472">Membrane</keyword>
<name>A0A0B6TN63_9CORY</name>
<evidence type="ECO:0000256" key="6">
    <source>
        <dbReference type="ARBA" id="ARBA00037281"/>
    </source>
</evidence>
<dbReference type="KEGG" id="cmq:B840_00345"/>
<sequence>MSDAPVSAGRPALSVIIPCLNDARLLDRCLRSLGAQSVAPAEVIVVDNGSTDDSADVARRHGARVVDEPRRGITWATKAGFDAAGGDVLMRIDADVELDPDYLERVRDIWRRAEASPGRRVVGVTGSARFEIPGPAGDIASSLYLGAYFRSVGSTLGHYPLFGTNYSIRADWWAEVRDSVDLSDTYVHEDMQLSFAVRADETVWFQKDLVVSMDDRALHGIRQVAVRFHRGFYTVLRNWRKHPPHRRLAQRGLLGTRLREVLAP</sequence>
<dbReference type="EMBL" id="CP007790">
    <property type="protein sequence ID" value="AJK67709.1"/>
    <property type="molecule type" value="Genomic_DNA"/>
</dbReference>
<comment type="subcellular location">
    <subcellularLocation>
        <location evidence="1">Cell membrane</location>
    </subcellularLocation>
</comment>
<gene>
    <name evidence="11" type="ORF">B840_00345</name>
</gene>
<dbReference type="STRING" id="1224162.B840_00345"/>
<keyword evidence="3" id="KW-0328">Glycosyltransferase</keyword>
<evidence type="ECO:0000256" key="9">
    <source>
        <dbReference type="ARBA" id="ARBA00040345"/>
    </source>
</evidence>
<dbReference type="CDD" id="cd00761">
    <property type="entry name" value="Glyco_tranf_GTA_type"/>
    <property type="match status" value="1"/>
</dbReference>
<evidence type="ECO:0000256" key="8">
    <source>
        <dbReference type="ARBA" id="ARBA00038120"/>
    </source>
</evidence>
<dbReference type="InterPro" id="IPR029044">
    <property type="entry name" value="Nucleotide-diphossugar_trans"/>
</dbReference>